<dbReference type="Bgee" id="ENSLACG00000004857">
    <property type="expression patterns" value="Expressed in pectoral fin"/>
</dbReference>
<dbReference type="PANTHER" id="PTHR10656">
    <property type="entry name" value="CELL FATE DETERMINING PROTEIN MAB21-RELATED"/>
    <property type="match status" value="1"/>
</dbReference>
<evidence type="ECO:0000313" key="2">
    <source>
        <dbReference type="Ensembl" id="ENSLACP00000005460.1"/>
    </source>
</evidence>
<feature type="domain" description="Mab-21-like HhH/H2TH-like" evidence="1">
    <location>
        <begin position="301"/>
        <end position="359"/>
    </location>
</feature>
<dbReference type="AlphaFoldDB" id="H3A739"/>
<dbReference type="EMBL" id="AFYH01081023">
    <property type="status" value="NOT_ANNOTATED_CDS"/>
    <property type="molecule type" value="Genomic_DNA"/>
</dbReference>
<dbReference type="SMART" id="SM01265">
    <property type="entry name" value="Mab-21"/>
    <property type="match status" value="1"/>
</dbReference>
<name>H3A739_LATCH</name>
<protein>
    <submittedName>
        <fullName evidence="2">Mab-21 like 4</fullName>
    </submittedName>
</protein>
<dbReference type="PANTHER" id="PTHR10656:SF7">
    <property type="entry name" value="PROTEIN MAB-21-LIKE 4"/>
    <property type="match status" value="1"/>
</dbReference>
<accession>H3A739</accession>
<proteinExistence type="predicted"/>
<dbReference type="Proteomes" id="UP000008672">
    <property type="component" value="Unassembled WGS sequence"/>
</dbReference>
<reference evidence="2" key="2">
    <citation type="submission" date="2025-08" db="UniProtKB">
        <authorList>
            <consortium name="Ensembl"/>
        </authorList>
    </citation>
    <scope>IDENTIFICATION</scope>
</reference>
<dbReference type="eggNOG" id="ENOG502QV1H">
    <property type="taxonomic scope" value="Eukaryota"/>
</dbReference>
<dbReference type="InterPro" id="IPR024810">
    <property type="entry name" value="MAB21L/cGLR"/>
</dbReference>
<dbReference type="EMBL" id="AFYH01081021">
    <property type="status" value="NOT_ANNOTATED_CDS"/>
    <property type="molecule type" value="Genomic_DNA"/>
</dbReference>
<dbReference type="Gene3D" id="1.10.1410.40">
    <property type="match status" value="1"/>
</dbReference>
<dbReference type="Ensembl" id="ENSLACT00000005508.1">
    <property type="protein sequence ID" value="ENSLACP00000005460.1"/>
    <property type="gene ID" value="ENSLACG00000004857.1"/>
</dbReference>
<sequence length="455" mass="52454">DNFVPQHFLLAMDLGPSASWQRYLRSIKSLQHQRIQDLQAAENIVYVILERVNAQDCRFLVDFSRDHVMFEYTMRTFMEEMDMEVPLWVDSSGLVLEEDSEVRYQLDGVPHKQPLGKEYCYLGLPKEEGDFKKWSTEDVFHTIPSSKCKGHVVPGRVLERLKQLVIGAIVYCQQSAMIMPGDVSAVQLNGKGSQIPLKVRCGFRMIQVNIIPVVKRVVGPLKVDRGQSGVHFPKRILEQVTAEGIDIMAATYYHWRYSYCRPVWKFLDSLGNLDGHRLESLCLLDRVNLDNWCSADKKGGLTFLHLQTALLWAVEFFPSLEDWSMLELSAYRVLVVLLRCLATQNLPSFFQPQLNLFQGEELSLKALFLKVLEFTDCPEQFLQIHITHLLPKQHHRVDEDVMMLLRMADPEGTYWNTAYFDVLLQKLQVFHSKDSGRIAAMEAVLSKATRQEKNE</sequence>
<evidence type="ECO:0000313" key="3">
    <source>
        <dbReference type="Proteomes" id="UP000008672"/>
    </source>
</evidence>
<evidence type="ECO:0000259" key="1">
    <source>
        <dbReference type="Pfam" id="PF20266"/>
    </source>
</evidence>
<dbReference type="GeneTree" id="ENSGT01050000244827"/>
<reference evidence="2" key="3">
    <citation type="submission" date="2025-09" db="UniProtKB">
        <authorList>
            <consortium name="Ensembl"/>
        </authorList>
    </citation>
    <scope>IDENTIFICATION</scope>
</reference>
<dbReference type="InterPro" id="IPR046906">
    <property type="entry name" value="Mab-21_HhH/H2TH-like"/>
</dbReference>
<dbReference type="Pfam" id="PF20266">
    <property type="entry name" value="Mab-21_C"/>
    <property type="match status" value="1"/>
</dbReference>
<dbReference type="HOGENOM" id="CLU_058747_0_0_1"/>
<keyword evidence="3" id="KW-1185">Reference proteome</keyword>
<dbReference type="InParanoid" id="H3A739"/>
<dbReference type="FunCoup" id="H3A739">
    <property type="interactions" value="2"/>
</dbReference>
<dbReference type="OMA" id="VHCKHHS"/>
<organism evidence="2 3">
    <name type="scientific">Latimeria chalumnae</name>
    <name type="common">Coelacanth</name>
    <dbReference type="NCBI Taxonomy" id="7897"/>
    <lineage>
        <taxon>Eukaryota</taxon>
        <taxon>Metazoa</taxon>
        <taxon>Chordata</taxon>
        <taxon>Craniata</taxon>
        <taxon>Vertebrata</taxon>
        <taxon>Euteleostomi</taxon>
        <taxon>Coelacanthiformes</taxon>
        <taxon>Coelacanthidae</taxon>
        <taxon>Latimeria</taxon>
    </lineage>
</organism>
<dbReference type="EMBL" id="AFYH01081022">
    <property type="status" value="NOT_ANNOTATED_CDS"/>
    <property type="molecule type" value="Genomic_DNA"/>
</dbReference>
<reference evidence="3" key="1">
    <citation type="submission" date="2011-08" db="EMBL/GenBank/DDBJ databases">
        <title>The draft genome of Latimeria chalumnae.</title>
        <authorList>
            <person name="Di Palma F."/>
            <person name="Alfoldi J."/>
            <person name="Johnson J."/>
            <person name="Berlin A."/>
            <person name="Gnerre S."/>
            <person name="Jaffe D."/>
            <person name="MacCallum I."/>
            <person name="Young S."/>
            <person name="Walker B.J."/>
            <person name="Lander E."/>
            <person name="Lindblad-Toh K."/>
        </authorList>
    </citation>
    <scope>NUCLEOTIDE SEQUENCE [LARGE SCALE GENOMIC DNA]</scope>
    <source>
        <strain evidence="3">Wild caught</strain>
    </source>
</reference>
<gene>
    <name evidence="2" type="primary">MAB21L4</name>
</gene>